<dbReference type="SUPFAM" id="SSF81923">
    <property type="entry name" value="Double Clp-N motif"/>
    <property type="match status" value="1"/>
</dbReference>
<dbReference type="GO" id="GO:0008233">
    <property type="term" value="F:peptidase activity"/>
    <property type="evidence" value="ECO:0007669"/>
    <property type="project" value="UniProtKB-KW"/>
</dbReference>
<reference evidence="7 8" key="1">
    <citation type="submission" date="2023-05" db="EMBL/GenBank/DDBJ databases">
        <authorList>
            <person name="Zhang X."/>
        </authorList>
    </citation>
    <scope>NUCLEOTIDE SEQUENCE [LARGE SCALE GENOMIC DNA]</scope>
    <source>
        <strain evidence="7 8">DM2B3-1</strain>
    </source>
</reference>
<dbReference type="Pfam" id="PF07724">
    <property type="entry name" value="AAA_2"/>
    <property type="match status" value="1"/>
</dbReference>
<dbReference type="InterPro" id="IPR004176">
    <property type="entry name" value="Clp_R_N"/>
</dbReference>
<dbReference type="GO" id="GO:0005524">
    <property type="term" value="F:ATP binding"/>
    <property type="evidence" value="ECO:0007669"/>
    <property type="project" value="UniProtKB-KW"/>
</dbReference>
<feature type="domain" description="Clp ATPase C-terminal" evidence="6">
    <location>
        <begin position="730"/>
        <end position="819"/>
    </location>
</feature>
<dbReference type="PRINTS" id="PR00300">
    <property type="entry name" value="CLPPROTEASEA"/>
</dbReference>
<keyword evidence="4" id="KW-0143">Chaperone</keyword>
<accession>A0ABT7CIV9</accession>
<dbReference type="Gene3D" id="1.10.8.60">
    <property type="match status" value="2"/>
</dbReference>
<gene>
    <name evidence="7" type="ORF">QNI19_11870</name>
</gene>
<evidence type="ECO:0000259" key="5">
    <source>
        <dbReference type="SMART" id="SM00382"/>
    </source>
</evidence>
<dbReference type="Pfam" id="PF10431">
    <property type="entry name" value="ClpB_D2-small"/>
    <property type="match status" value="1"/>
</dbReference>
<keyword evidence="7" id="KW-0645">Protease</keyword>
<dbReference type="Pfam" id="PF00004">
    <property type="entry name" value="AAA"/>
    <property type="match status" value="1"/>
</dbReference>
<dbReference type="RefSeq" id="WP_313995990.1">
    <property type="nucleotide sequence ID" value="NZ_JASJOT010000006.1"/>
</dbReference>
<dbReference type="CDD" id="cd00009">
    <property type="entry name" value="AAA"/>
    <property type="match status" value="1"/>
</dbReference>
<keyword evidence="2" id="KW-0547">Nucleotide-binding</keyword>
<sequence length="825" mass="93224">MNTTLYSDTIQQIIHIAQSYASEYKNEYIEPAHLLRAAMHNETGLKGFVSSLGHDPYFITEWAEVRMEDLPKQLKTGHAEMSTLALSVLDEADTIRGKLGLEETTAICLLAALCKPHLGFSSQQLKTFPLKEKDILAPFLERNSQPPNFPLPSTNTGLISEKADALTRYCQNKTLLAAAGKLDPIIGRDRELRMMIEILSRRNKSHVLLLGEPGVGKSALIEGFAQNISKGNIPLLFKEIGLYELNLSSLAAGATYKGEVEDRLQQVIAEIKRQGKGILLIEELHTLLDTKNPMYTGIASLLKPELARNEIIFIGTTTIEDYRKTIEPDKAFSRRFEIITLQEPDEATCIKILEIASPTYEQHHQIVVKRESFAECIRLSKRYMKDKHLPDGALDLLDMTMASIKLTGETSSKDINVLQQQFEAICNNTDWSETEQARELKWLHNELTNRISPILLGMLTDETDFKNLETTEEIKLYLTRKLSDLHTLSQQKFEQVDKNELAAIVAYKTGIPIGKIQSQEKERLINMEEYLKRRVIGQDHGLKVITDAIIENRSGINKPGQPIGSFFFLGPTGTGKTELTKSIAEFLFNDEKAMIRFDMSEFKEEHSAALLYGAPPGYVGYEEGGMLVNKIRENPYSVVLFDEIEKAHRSVFDVFLQIMDEGVIHDKLGKEGDFSNALIIFTSNIGSNWIVEKFNNQEMPKQNELLEIMSRHFRPEFLGRLTEIIPFAPINENNVVRILEVQIQSLLSTLNKMGIELELTPEAKKHLATNGFTPQYGARPISGIIRNQIRTPLSRKLIAGQINKGDKVILHYKNEELLWQSVSTD</sequence>
<dbReference type="Pfam" id="PF17871">
    <property type="entry name" value="AAA_lid_9"/>
    <property type="match status" value="1"/>
</dbReference>
<dbReference type="Proteomes" id="UP001228581">
    <property type="component" value="Unassembled WGS sequence"/>
</dbReference>
<keyword evidence="8" id="KW-1185">Reference proteome</keyword>
<feature type="domain" description="AAA+ ATPase" evidence="5">
    <location>
        <begin position="203"/>
        <end position="344"/>
    </location>
</feature>
<dbReference type="SUPFAM" id="SSF52540">
    <property type="entry name" value="P-loop containing nucleoside triphosphate hydrolases"/>
    <property type="match status" value="2"/>
</dbReference>
<keyword evidence="1" id="KW-0677">Repeat</keyword>
<dbReference type="InterPro" id="IPR050130">
    <property type="entry name" value="ClpA_ClpB"/>
</dbReference>
<evidence type="ECO:0000256" key="2">
    <source>
        <dbReference type="ARBA" id="ARBA00022741"/>
    </source>
</evidence>
<dbReference type="Pfam" id="PF02861">
    <property type="entry name" value="Clp_N"/>
    <property type="match status" value="1"/>
</dbReference>
<dbReference type="SMART" id="SM01086">
    <property type="entry name" value="ClpB_D2-small"/>
    <property type="match status" value="1"/>
</dbReference>
<dbReference type="InterPro" id="IPR003959">
    <property type="entry name" value="ATPase_AAA_core"/>
</dbReference>
<keyword evidence="7" id="KW-0378">Hydrolase</keyword>
<evidence type="ECO:0000313" key="7">
    <source>
        <dbReference type="EMBL" id="MDJ1493632.1"/>
    </source>
</evidence>
<dbReference type="CDD" id="cd19499">
    <property type="entry name" value="RecA-like_ClpB_Hsp104-like"/>
    <property type="match status" value="1"/>
</dbReference>
<dbReference type="InterPro" id="IPR027417">
    <property type="entry name" value="P-loop_NTPase"/>
</dbReference>
<protein>
    <submittedName>
        <fullName evidence="7">ATP-dependent Clp protease ATP-binding subunit</fullName>
    </submittedName>
</protein>
<keyword evidence="3 7" id="KW-0067">ATP-binding</keyword>
<dbReference type="Gene3D" id="1.10.1780.10">
    <property type="entry name" value="Clp, N-terminal domain"/>
    <property type="match status" value="1"/>
</dbReference>
<dbReference type="SMART" id="SM00382">
    <property type="entry name" value="AAA"/>
    <property type="match status" value="2"/>
</dbReference>
<comment type="caution">
    <text evidence="7">The sequence shown here is derived from an EMBL/GenBank/DDBJ whole genome shotgun (WGS) entry which is preliminary data.</text>
</comment>
<dbReference type="PANTHER" id="PTHR11638">
    <property type="entry name" value="ATP-DEPENDENT CLP PROTEASE"/>
    <property type="match status" value="1"/>
</dbReference>
<dbReference type="GO" id="GO:0006508">
    <property type="term" value="P:proteolysis"/>
    <property type="evidence" value="ECO:0007669"/>
    <property type="project" value="UniProtKB-KW"/>
</dbReference>
<dbReference type="Gene3D" id="3.40.50.300">
    <property type="entry name" value="P-loop containing nucleotide triphosphate hydrolases"/>
    <property type="match status" value="2"/>
</dbReference>
<evidence type="ECO:0000313" key="8">
    <source>
        <dbReference type="Proteomes" id="UP001228581"/>
    </source>
</evidence>
<evidence type="ECO:0000256" key="3">
    <source>
        <dbReference type="ARBA" id="ARBA00022840"/>
    </source>
</evidence>
<evidence type="ECO:0000259" key="6">
    <source>
        <dbReference type="SMART" id="SM01086"/>
    </source>
</evidence>
<dbReference type="EMBL" id="JASJOT010000006">
    <property type="protein sequence ID" value="MDJ1493632.1"/>
    <property type="molecule type" value="Genomic_DNA"/>
</dbReference>
<evidence type="ECO:0000256" key="4">
    <source>
        <dbReference type="ARBA" id="ARBA00023186"/>
    </source>
</evidence>
<name>A0ABT7CIV9_9BACT</name>
<dbReference type="PANTHER" id="PTHR11638:SF18">
    <property type="entry name" value="HEAT SHOCK PROTEIN 104"/>
    <property type="match status" value="1"/>
</dbReference>
<evidence type="ECO:0000256" key="1">
    <source>
        <dbReference type="ARBA" id="ARBA00022737"/>
    </source>
</evidence>
<dbReference type="InterPro" id="IPR001270">
    <property type="entry name" value="ClpA/B"/>
</dbReference>
<dbReference type="InterPro" id="IPR003593">
    <property type="entry name" value="AAA+_ATPase"/>
</dbReference>
<dbReference type="InterPro" id="IPR036628">
    <property type="entry name" value="Clp_N_dom_sf"/>
</dbReference>
<dbReference type="InterPro" id="IPR019489">
    <property type="entry name" value="Clp_ATPase_C"/>
</dbReference>
<feature type="domain" description="AAA+ ATPase" evidence="5">
    <location>
        <begin position="562"/>
        <end position="731"/>
    </location>
</feature>
<proteinExistence type="predicted"/>
<dbReference type="InterPro" id="IPR041546">
    <property type="entry name" value="ClpA/ClpB_AAA_lid"/>
</dbReference>
<organism evidence="7 8">
    <name type="scientific">Xanthocytophaga flava</name>
    <dbReference type="NCBI Taxonomy" id="3048013"/>
    <lineage>
        <taxon>Bacteria</taxon>
        <taxon>Pseudomonadati</taxon>
        <taxon>Bacteroidota</taxon>
        <taxon>Cytophagia</taxon>
        <taxon>Cytophagales</taxon>
        <taxon>Rhodocytophagaceae</taxon>
        <taxon>Xanthocytophaga</taxon>
    </lineage>
</organism>